<dbReference type="SUPFAM" id="SSF48403">
    <property type="entry name" value="Ankyrin repeat"/>
    <property type="match status" value="2"/>
</dbReference>
<accession>A0AAD9UYH5</accession>
<dbReference type="Pfam" id="PF00023">
    <property type="entry name" value="Ank"/>
    <property type="match status" value="3"/>
</dbReference>
<keyword evidence="3 4" id="KW-0040">ANK repeat</keyword>
<evidence type="ECO:0000259" key="5">
    <source>
        <dbReference type="Pfam" id="PF03281"/>
    </source>
</evidence>
<feature type="repeat" description="ANK" evidence="4">
    <location>
        <begin position="388"/>
        <end position="420"/>
    </location>
</feature>
<gene>
    <name evidence="7" type="ORF">P5673_023914</name>
</gene>
<dbReference type="Pfam" id="PF13637">
    <property type="entry name" value="Ank_4"/>
    <property type="match status" value="1"/>
</dbReference>
<evidence type="ECO:0000256" key="3">
    <source>
        <dbReference type="ARBA" id="ARBA00023043"/>
    </source>
</evidence>
<feature type="repeat" description="ANK" evidence="4">
    <location>
        <begin position="140"/>
        <end position="172"/>
    </location>
</feature>
<feature type="repeat" description="ANK" evidence="4">
    <location>
        <begin position="349"/>
        <end position="381"/>
    </location>
</feature>
<dbReference type="SMART" id="SM00248">
    <property type="entry name" value="ANK"/>
    <property type="match status" value="16"/>
</dbReference>
<comment type="similarity">
    <text evidence="1">Belongs to the mab-21 family.</text>
</comment>
<organism evidence="7 8">
    <name type="scientific">Acropora cervicornis</name>
    <name type="common">Staghorn coral</name>
    <dbReference type="NCBI Taxonomy" id="6130"/>
    <lineage>
        <taxon>Eukaryota</taxon>
        <taxon>Metazoa</taxon>
        <taxon>Cnidaria</taxon>
        <taxon>Anthozoa</taxon>
        <taxon>Hexacorallia</taxon>
        <taxon>Scleractinia</taxon>
        <taxon>Astrocoeniina</taxon>
        <taxon>Acroporidae</taxon>
        <taxon>Acropora</taxon>
    </lineage>
</organism>
<evidence type="ECO:0000256" key="1">
    <source>
        <dbReference type="ARBA" id="ARBA00008307"/>
    </source>
</evidence>
<sequence length="1082" mass="119671">MDGYVDRQSKNAPAVSLKYVCLKLEEQISQYLRSHTSSSLVKACILGKEETVLELKPTLQEINHGEPALYGMAPLHIACFFDHLEVAHALLQSGADTELRVEKTIAKETSLHIAAGRGYGEMVRALLEKGADPNSIASSHLKTPLHVAASDGHVQVVKYLLQGGAKREAQRPAELSRFGSWCTPLHLACQKGHLEIVKVLHQHGANIDAISEDHRGISVLHNAVIKHHVDIIKYLINQGVTMKVFDSAGFSPLHIAAKHGCTDIMDLLIKGGSEVDCFFNDPMHTPLMSSITSEQYNSMKILLEAGAKVNGVLDDAAPLYQAIRYEPTNLPMVELLISLGANECVPDEIGYYPLHCAAYCGQYEIAEFFLQRGHDPDQLSECPDDIGQHETPLHCAVFGNKPSVLQLLVKAGVSVNCLAHPGRQTPIYNAVLNQKSDMVEQLINLNADLNVKDASSVTPLHHAISSQNNDIIRLLILKGAHLENKTVDGLTPLHIAVIDGSEESAKLLIDSGASVSATSTYGETPLHFAAELNCARKVELFLQNGVDVNSADCNGISPLHLASEKGHDAIVELLCKQKKANVDLKDHSGVTPLHLATFNGHETAVRILLEAGADREETFNGESVSSICCRRGFVDVVGELQAPCGSTSEATEEGNLSDFDTLQTLPKYLKRVLETDGIGKVPQSKEAQLITEVVTVFIQDLMTAVGELDSRFSGKVKLSGSIAESCKVGEPDEFDFMLYLPTLAENFVPVHSPDDPAAYCKVELKKDRKIEKVKDLLKDGKYLFPQRIKACLFSHIEDVLLLKRVKVPQEIRFYLEEFMPESAKHRIVSEIRPGFILHLEWRKGLYTGLKITADVIPTLPFDDPKEADMNYTTKSWKLLSGVKDCSNHSESAATLYLVPKPLSSSTSRFNENVFWRISMSKLESKILQRIPDYKREVYLMGKVLLQQSGKVPDVDGLGSCVYSIHTYLLKTGFLVELARVPQSESWEGRDLVVRLLDLFGHLKQNIESGDMPSFFIEEYNLLLGENSNAERTARIWILDAILLFLSSTDDMQLGQRDPRDLETILQSQRPECISNMNTSQWS</sequence>
<feature type="repeat" description="ANK" evidence="4">
    <location>
        <begin position="488"/>
        <end position="520"/>
    </location>
</feature>
<evidence type="ECO:0000256" key="2">
    <source>
        <dbReference type="ARBA" id="ARBA00022737"/>
    </source>
</evidence>
<dbReference type="AlphaFoldDB" id="A0AAD9UYH5"/>
<feature type="repeat" description="ANK" evidence="4">
    <location>
        <begin position="455"/>
        <end position="487"/>
    </location>
</feature>
<feature type="repeat" description="ANK" evidence="4">
    <location>
        <begin position="521"/>
        <end position="553"/>
    </location>
</feature>
<feature type="domain" description="Mab-21-like nucleotidyltransferase" evidence="5">
    <location>
        <begin position="724"/>
        <end position="928"/>
    </location>
</feature>
<feature type="repeat" description="ANK" evidence="4">
    <location>
        <begin position="588"/>
        <end position="614"/>
    </location>
</feature>
<dbReference type="InterPro" id="IPR024810">
    <property type="entry name" value="MAB21L/cGLR"/>
</dbReference>
<reference evidence="7" key="2">
    <citation type="journal article" date="2023" name="Science">
        <title>Genomic signatures of disease resistance in endangered staghorn corals.</title>
        <authorList>
            <person name="Vollmer S.V."/>
            <person name="Selwyn J.D."/>
            <person name="Despard B.A."/>
            <person name="Roesel C.L."/>
        </authorList>
    </citation>
    <scope>NUCLEOTIDE SEQUENCE</scope>
    <source>
        <strain evidence="7">K2</strain>
    </source>
</reference>
<dbReference type="Pfam" id="PF20266">
    <property type="entry name" value="Mab-21_C"/>
    <property type="match status" value="1"/>
</dbReference>
<feature type="domain" description="Mab-21-like HhH/H2TH-like" evidence="6">
    <location>
        <begin position="963"/>
        <end position="1026"/>
    </location>
</feature>
<keyword evidence="8" id="KW-1185">Reference proteome</keyword>
<feature type="repeat" description="ANK" evidence="4">
    <location>
        <begin position="248"/>
        <end position="276"/>
    </location>
</feature>
<comment type="caution">
    <text evidence="7">The sequence shown here is derived from an EMBL/GenBank/DDBJ whole genome shotgun (WGS) entry which is preliminary data.</text>
</comment>
<dbReference type="PANTHER" id="PTHR24198:SF165">
    <property type="entry name" value="ANKYRIN REPEAT-CONTAINING PROTEIN-RELATED"/>
    <property type="match status" value="1"/>
</dbReference>
<keyword evidence="2" id="KW-0677">Repeat</keyword>
<dbReference type="InterPro" id="IPR036770">
    <property type="entry name" value="Ankyrin_rpt-contain_sf"/>
</dbReference>
<dbReference type="EMBL" id="JARQWQ010000068">
    <property type="protein sequence ID" value="KAK2554674.1"/>
    <property type="molecule type" value="Genomic_DNA"/>
</dbReference>
<feature type="repeat" description="ANK" evidence="4">
    <location>
        <begin position="554"/>
        <end position="574"/>
    </location>
</feature>
<dbReference type="Proteomes" id="UP001249851">
    <property type="component" value="Unassembled WGS sequence"/>
</dbReference>
<dbReference type="PROSITE" id="PS50088">
    <property type="entry name" value="ANK_REPEAT"/>
    <property type="match status" value="14"/>
</dbReference>
<dbReference type="InterPro" id="IPR046906">
    <property type="entry name" value="Mab-21_HhH/H2TH-like"/>
</dbReference>
<proteinExistence type="inferred from homology"/>
<dbReference type="Pfam" id="PF12796">
    <property type="entry name" value="Ank_2"/>
    <property type="match status" value="4"/>
</dbReference>
<name>A0AAD9UYH5_ACRCE</name>
<dbReference type="Gene3D" id="1.10.1410.40">
    <property type="match status" value="1"/>
</dbReference>
<feature type="repeat" description="ANK" evidence="4">
    <location>
        <begin position="106"/>
        <end position="138"/>
    </location>
</feature>
<feature type="repeat" description="ANK" evidence="4">
    <location>
        <begin position="422"/>
        <end position="454"/>
    </location>
</feature>
<reference evidence="7" key="1">
    <citation type="journal article" date="2023" name="G3 (Bethesda)">
        <title>Whole genome assembly and annotation of the endangered Caribbean coral Acropora cervicornis.</title>
        <authorList>
            <person name="Selwyn J.D."/>
            <person name="Vollmer S.V."/>
        </authorList>
    </citation>
    <scope>NUCLEOTIDE SEQUENCE</scope>
    <source>
        <strain evidence="7">K2</strain>
    </source>
</reference>
<dbReference type="InterPro" id="IPR046903">
    <property type="entry name" value="Mab-21-like_nuc_Trfase"/>
</dbReference>
<evidence type="ECO:0000313" key="7">
    <source>
        <dbReference type="EMBL" id="KAK2554674.1"/>
    </source>
</evidence>
<dbReference type="InterPro" id="IPR002110">
    <property type="entry name" value="Ankyrin_rpt"/>
</dbReference>
<feature type="repeat" description="ANK" evidence="4">
    <location>
        <begin position="215"/>
        <end position="247"/>
    </location>
</feature>
<protein>
    <submittedName>
        <fullName evidence="7">Ankyrin-1</fullName>
    </submittedName>
</protein>
<dbReference type="Pfam" id="PF03281">
    <property type="entry name" value="Mab-21"/>
    <property type="match status" value="1"/>
</dbReference>
<feature type="repeat" description="ANK" evidence="4">
    <location>
        <begin position="70"/>
        <end position="102"/>
    </location>
</feature>
<evidence type="ECO:0000313" key="8">
    <source>
        <dbReference type="Proteomes" id="UP001249851"/>
    </source>
</evidence>
<dbReference type="SMART" id="SM01265">
    <property type="entry name" value="Mab-21"/>
    <property type="match status" value="1"/>
</dbReference>
<evidence type="ECO:0000259" key="6">
    <source>
        <dbReference type="Pfam" id="PF20266"/>
    </source>
</evidence>
<dbReference type="Gene3D" id="1.25.40.20">
    <property type="entry name" value="Ankyrin repeat-containing domain"/>
    <property type="match status" value="3"/>
</dbReference>
<feature type="repeat" description="ANK" evidence="4">
    <location>
        <begin position="180"/>
        <end position="212"/>
    </location>
</feature>
<evidence type="ECO:0000256" key="4">
    <source>
        <dbReference type="PROSITE-ProRule" id="PRU00023"/>
    </source>
</evidence>
<dbReference type="Gene3D" id="3.30.460.90">
    <property type="match status" value="1"/>
</dbReference>
<dbReference type="PROSITE" id="PS50297">
    <property type="entry name" value="ANK_REP_REGION"/>
    <property type="match status" value="14"/>
</dbReference>
<dbReference type="GO" id="GO:0016779">
    <property type="term" value="F:nucleotidyltransferase activity"/>
    <property type="evidence" value="ECO:0007669"/>
    <property type="project" value="UniProtKB-ARBA"/>
</dbReference>
<dbReference type="PANTHER" id="PTHR24198">
    <property type="entry name" value="ANKYRIN REPEAT AND PROTEIN KINASE DOMAIN-CONTAINING PROTEIN"/>
    <property type="match status" value="1"/>
</dbReference>